<feature type="signal peptide" evidence="2">
    <location>
        <begin position="1"/>
        <end position="33"/>
    </location>
</feature>
<accession>A0A5P2GYG6</accession>
<evidence type="ECO:0000313" key="4">
    <source>
        <dbReference type="Proteomes" id="UP000322822"/>
    </source>
</evidence>
<gene>
    <name evidence="3" type="ORF">FOB72_00115</name>
</gene>
<dbReference type="AlphaFoldDB" id="A0A5P2GYG6"/>
<protein>
    <submittedName>
        <fullName evidence="3">DUF4148 domain-containing protein</fullName>
    </submittedName>
</protein>
<reference evidence="3 4" key="1">
    <citation type="submission" date="2019-09" db="EMBL/GenBank/DDBJ databases">
        <title>FDA dAtabase for Regulatory Grade micrObial Sequences (FDA-ARGOS): Supporting development and validation of Infectious Disease Dx tests.</title>
        <authorList>
            <person name="Sciortino C."/>
            <person name="Tallon L."/>
            <person name="Sadzewicz L."/>
            <person name="Vavikolanu K."/>
            <person name="Mehta A."/>
            <person name="Aluvathingal J."/>
            <person name="Nadendla S."/>
            <person name="Nandy P."/>
            <person name="Geyer C."/>
            <person name="Yan Y."/>
            <person name="Sichtig H."/>
        </authorList>
    </citation>
    <scope>NUCLEOTIDE SEQUENCE [LARGE SCALE GENOMIC DNA]</scope>
    <source>
        <strain evidence="3 4">FDAARGOS_664</strain>
    </source>
</reference>
<evidence type="ECO:0000313" key="3">
    <source>
        <dbReference type="EMBL" id="QET00586.1"/>
    </source>
</evidence>
<feature type="region of interest" description="Disordered" evidence="1">
    <location>
        <begin position="77"/>
        <end position="101"/>
    </location>
</feature>
<keyword evidence="2" id="KW-0732">Signal</keyword>
<dbReference type="OrthoDB" id="9030534at2"/>
<name>A0A5P2GYG6_9BURK</name>
<dbReference type="Proteomes" id="UP000322822">
    <property type="component" value="Chromosome 1"/>
</dbReference>
<evidence type="ECO:0000256" key="1">
    <source>
        <dbReference type="SAM" id="MobiDB-lite"/>
    </source>
</evidence>
<feature type="compositionally biased region" description="Low complexity" evidence="1">
    <location>
        <begin position="91"/>
        <end position="101"/>
    </location>
</feature>
<feature type="compositionally biased region" description="Basic and acidic residues" evidence="1">
    <location>
        <begin position="80"/>
        <end position="90"/>
    </location>
</feature>
<sequence>MQHNTFSTSARLRALATAVAFAGAAAVSFSAHAADAAAGADRDASPVTHASLMHELQELRAVGYDLLDDNFPESLQRAQRKVEAKHRAAEQAKAAQPASAG</sequence>
<dbReference type="EMBL" id="CP044065">
    <property type="protein sequence ID" value="QET00586.1"/>
    <property type="molecule type" value="Genomic_DNA"/>
</dbReference>
<dbReference type="Pfam" id="PF13663">
    <property type="entry name" value="DUF4148"/>
    <property type="match status" value="1"/>
</dbReference>
<organism evidence="3 4">
    <name type="scientific">Cupriavidus pauculus</name>
    <dbReference type="NCBI Taxonomy" id="82633"/>
    <lineage>
        <taxon>Bacteria</taxon>
        <taxon>Pseudomonadati</taxon>
        <taxon>Pseudomonadota</taxon>
        <taxon>Betaproteobacteria</taxon>
        <taxon>Burkholderiales</taxon>
        <taxon>Burkholderiaceae</taxon>
        <taxon>Cupriavidus</taxon>
    </lineage>
</organism>
<evidence type="ECO:0000256" key="2">
    <source>
        <dbReference type="SAM" id="SignalP"/>
    </source>
</evidence>
<feature type="chain" id="PRO_5024873956" evidence="2">
    <location>
        <begin position="34"/>
        <end position="101"/>
    </location>
</feature>
<dbReference type="RefSeq" id="WP_150370674.1">
    <property type="nucleotide sequence ID" value="NZ_CP044065.1"/>
</dbReference>
<dbReference type="InterPro" id="IPR025421">
    <property type="entry name" value="DUF4148"/>
</dbReference>
<proteinExistence type="predicted"/>